<dbReference type="EMBL" id="CAXDID020000581">
    <property type="protein sequence ID" value="CAL6104247.1"/>
    <property type="molecule type" value="Genomic_DNA"/>
</dbReference>
<reference evidence="1" key="1">
    <citation type="submission" date="2023-06" db="EMBL/GenBank/DDBJ databases">
        <authorList>
            <person name="Kurt Z."/>
        </authorList>
    </citation>
    <scope>NUCLEOTIDE SEQUENCE</scope>
</reference>
<protein>
    <submittedName>
        <fullName evidence="2">Hypothetical_protein</fullName>
    </submittedName>
</protein>
<dbReference type="Proteomes" id="UP001642409">
    <property type="component" value="Unassembled WGS sequence"/>
</dbReference>
<evidence type="ECO:0000313" key="2">
    <source>
        <dbReference type="EMBL" id="CAL6104247.1"/>
    </source>
</evidence>
<evidence type="ECO:0000313" key="3">
    <source>
        <dbReference type="Proteomes" id="UP001642409"/>
    </source>
</evidence>
<proteinExistence type="predicted"/>
<evidence type="ECO:0000313" key="1">
    <source>
        <dbReference type="EMBL" id="CAI9933770.1"/>
    </source>
</evidence>
<sequence length="122" mass="13987">MGTLLQDRFRKTWECDYRQPNRWQVLLEQPACWRGSPRISQASAAVLQTLVWMVGDQYRVAPRRFSAADFRRIAEWFKCSKYCGKELAGRSRVDTQAPGTPESVRVLDRCCSVLSCGEVLLA</sequence>
<keyword evidence="3" id="KW-1185">Reference proteome</keyword>
<gene>
    <name evidence="1" type="ORF">HINF_LOCUS21415</name>
    <name evidence="2" type="ORF">HINF_LOCUS72690</name>
</gene>
<name>A0AA86PBP5_9EUKA</name>
<reference evidence="2 3" key="2">
    <citation type="submission" date="2024-07" db="EMBL/GenBank/DDBJ databases">
        <authorList>
            <person name="Akdeniz Z."/>
        </authorList>
    </citation>
    <scope>NUCLEOTIDE SEQUENCE [LARGE SCALE GENOMIC DNA]</scope>
</reference>
<dbReference type="AlphaFoldDB" id="A0AA86PBP5"/>
<organism evidence="1">
    <name type="scientific">Hexamita inflata</name>
    <dbReference type="NCBI Taxonomy" id="28002"/>
    <lineage>
        <taxon>Eukaryota</taxon>
        <taxon>Metamonada</taxon>
        <taxon>Diplomonadida</taxon>
        <taxon>Hexamitidae</taxon>
        <taxon>Hexamitinae</taxon>
        <taxon>Hexamita</taxon>
    </lineage>
</organism>
<dbReference type="EMBL" id="CATOUU010000549">
    <property type="protein sequence ID" value="CAI9933770.1"/>
    <property type="molecule type" value="Genomic_DNA"/>
</dbReference>
<comment type="caution">
    <text evidence="1">The sequence shown here is derived from an EMBL/GenBank/DDBJ whole genome shotgun (WGS) entry which is preliminary data.</text>
</comment>
<accession>A0AA86PBP5</accession>